<dbReference type="EMBL" id="LRBS01000125">
    <property type="protein sequence ID" value="OII71099.1"/>
    <property type="molecule type" value="Genomic_DNA"/>
</dbReference>
<dbReference type="PANTHER" id="PTHR44167">
    <property type="entry name" value="OVARIAN-SPECIFIC SERINE/THREONINE-PROTEIN KINASE LOK-RELATED"/>
    <property type="match status" value="1"/>
</dbReference>
<dbReference type="GO" id="GO:0005524">
    <property type="term" value="F:ATP binding"/>
    <property type="evidence" value="ECO:0007669"/>
    <property type="project" value="InterPro"/>
</dbReference>
<dbReference type="Proteomes" id="UP000186804">
    <property type="component" value="Unassembled WGS sequence"/>
</dbReference>
<dbReference type="RefSeq" id="XP_067066468.1">
    <property type="nucleotide sequence ID" value="XM_067212885.1"/>
</dbReference>
<comment type="caution">
    <text evidence="2">The sequence shown here is derived from an EMBL/GenBank/DDBJ whole genome shotgun (WGS) entry which is preliminary data.</text>
</comment>
<evidence type="ECO:0000313" key="3">
    <source>
        <dbReference type="Proteomes" id="UP000186804"/>
    </source>
</evidence>
<keyword evidence="3" id="KW-1185">Reference proteome</keyword>
<evidence type="ECO:0000313" key="2">
    <source>
        <dbReference type="EMBL" id="OII71099.1"/>
    </source>
</evidence>
<keyword evidence="2" id="KW-0808">Transferase</keyword>
<dbReference type="AlphaFoldDB" id="A0A1J4MC93"/>
<dbReference type="InterPro" id="IPR011009">
    <property type="entry name" value="Kinase-like_dom_sf"/>
</dbReference>
<feature type="domain" description="Protein kinase" evidence="1">
    <location>
        <begin position="30"/>
        <end position="336"/>
    </location>
</feature>
<keyword evidence="2" id="KW-0418">Kinase</keyword>
<sequence length="677" mass="77501">MKIESQKLGNQASAQKFPEHEVLRGNLESYYIVDVLQNCLYGRVYQGFGEISGDPVAVKVLIKDDISLKERNRSLPETPLAEVFFAKEMANHPHLASIRDVFETKDYHCIVSDLADGEDLLELLRKYRTGLPEEFVRICMKQAALALAACHDRGFALQDFSLENCLLFSVEDNIDIDKKFTNCETGDSNNMNILNENRYCKFQIKVCDPGQAIRFTKYKNSDIEVPVPYLGCVGKKFRPPEIFLRKPYIASKVDSWCLGWSTFYLMFGLEIFDSVYQIDNDIRWKWYSLGYRDYLYSYLGVKDRLSPIARSFIESLLDPNPTFRISVKQALNHEFLRDINSQENLILENWGRSLKIDENFTGIDNIKYNKKKLNSKELPCIPDIYQTVYRNIYCSADKPSGYIPSVGQNKNSIINQAPNMNLFQKNIYSKNIQTTSQYFKVDSKSNQNFITNKHEIHNNLLDQKVEHFNKPLQNLKSSNNPIKNSVISQINTRGIIHPVPGSIPALFQTVQHPIKPLIQQRQHFMCIPNINLSVFPPVIRQSYIPNQAILQKSHQAAVKKALSQDYNLNGFENVANQNSINPNDMINLKMTRCTVTCNHSSSYVPPPSTGKILSRDNIKSQHALSYVPLKTARYTPISGKNKNIPQYSSNITCRRFGGFTAVIEGKNSYNQTKVKNI</sequence>
<protein>
    <submittedName>
        <fullName evidence="2">Protein kinase domain-containing protein</fullName>
    </submittedName>
</protein>
<dbReference type="PROSITE" id="PS50011">
    <property type="entry name" value="PROTEIN_KINASE_DOM"/>
    <property type="match status" value="1"/>
</dbReference>
<dbReference type="VEuPathDB" id="CryptoDB:cand_026570"/>
<dbReference type="GO" id="GO:0005634">
    <property type="term" value="C:nucleus"/>
    <property type="evidence" value="ECO:0007669"/>
    <property type="project" value="TreeGrafter"/>
</dbReference>
<dbReference type="OrthoDB" id="439212at2759"/>
<dbReference type="GeneID" id="92366841"/>
<dbReference type="SUPFAM" id="SSF56112">
    <property type="entry name" value="Protein kinase-like (PK-like)"/>
    <property type="match status" value="1"/>
</dbReference>
<name>A0A1J4MC93_9CRYT</name>
<reference evidence="2 3" key="1">
    <citation type="submission" date="2016-10" db="EMBL/GenBank/DDBJ databases">
        <title>Reductive evolution of mitochondrial metabolism and differential evolution of invasion-related proteins in Cryptosporidium.</title>
        <authorList>
            <person name="Liu S."/>
            <person name="Roellig D.M."/>
            <person name="Guo Y."/>
            <person name="Li N."/>
            <person name="Frace M.A."/>
            <person name="Tang K."/>
            <person name="Zhang L."/>
            <person name="Feng Y."/>
            <person name="Xiao L."/>
        </authorList>
    </citation>
    <scope>NUCLEOTIDE SEQUENCE [LARGE SCALE GENOMIC DNA]</scope>
    <source>
        <strain evidence="2">30847</strain>
    </source>
</reference>
<accession>A0A1J4MC93</accession>
<organism evidence="2 3">
    <name type="scientific">Cryptosporidium andersoni</name>
    <dbReference type="NCBI Taxonomy" id="117008"/>
    <lineage>
        <taxon>Eukaryota</taxon>
        <taxon>Sar</taxon>
        <taxon>Alveolata</taxon>
        <taxon>Apicomplexa</taxon>
        <taxon>Conoidasida</taxon>
        <taxon>Coccidia</taxon>
        <taxon>Eucoccidiorida</taxon>
        <taxon>Eimeriorina</taxon>
        <taxon>Cryptosporidiidae</taxon>
        <taxon>Cryptosporidium</taxon>
    </lineage>
</organism>
<dbReference type="GO" id="GO:0044773">
    <property type="term" value="P:mitotic DNA damage checkpoint signaling"/>
    <property type="evidence" value="ECO:0007669"/>
    <property type="project" value="TreeGrafter"/>
</dbReference>
<gene>
    <name evidence="2" type="ORF">cand_026570</name>
</gene>
<dbReference type="InterPro" id="IPR000719">
    <property type="entry name" value="Prot_kinase_dom"/>
</dbReference>
<dbReference type="Pfam" id="PF00069">
    <property type="entry name" value="Pkinase"/>
    <property type="match status" value="1"/>
</dbReference>
<dbReference type="PANTHER" id="PTHR44167:SF30">
    <property type="entry name" value="PHOSPHORYLASE KINASE"/>
    <property type="match status" value="1"/>
</dbReference>
<proteinExistence type="predicted"/>
<evidence type="ECO:0000259" key="1">
    <source>
        <dbReference type="PROSITE" id="PS50011"/>
    </source>
</evidence>
<dbReference type="GO" id="GO:0004674">
    <property type="term" value="F:protein serine/threonine kinase activity"/>
    <property type="evidence" value="ECO:0007669"/>
    <property type="project" value="TreeGrafter"/>
</dbReference>
<dbReference type="Gene3D" id="1.10.510.10">
    <property type="entry name" value="Transferase(Phosphotransferase) domain 1"/>
    <property type="match status" value="1"/>
</dbReference>